<reference evidence="2" key="1">
    <citation type="journal article" date="2018" name="BMC Genomics">
        <title>Genomic insights into host adaptation between the wheat stripe rust pathogen (Puccinia striiformis f. sp. tritici) and the barley stripe rust pathogen (Puccinia striiformis f. sp. hordei).</title>
        <authorList>
            <person name="Xia C."/>
            <person name="Wang M."/>
            <person name="Yin C."/>
            <person name="Cornejo O.E."/>
            <person name="Hulbert S.H."/>
            <person name="Chen X."/>
        </authorList>
    </citation>
    <scope>NUCLEOTIDE SEQUENCE [LARGE SCALE GENOMIC DNA]</scope>
    <source>
        <strain evidence="2">93-210</strain>
    </source>
</reference>
<keyword evidence="2" id="KW-1185">Reference proteome</keyword>
<comment type="caution">
    <text evidence="1">The sequence shown here is derived from an EMBL/GenBank/DDBJ whole genome shotgun (WGS) entry which is preliminary data.</text>
</comment>
<dbReference type="EMBL" id="CM045875">
    <property type="protein sequence ID" value="KAI7944022.1"/>
    <property type="molecule type" value="Genomic_DNA"/>
</dbReference>
<reference evidence="1 2" key="3">
    <citation type="journal article" date="2022" name="Microbiol. Spectr.">
        <title>Folding features and dynamics of 3D genome architecture in plant fungal pathogens.</title>
        <authorList>
            <person name="Xia C."/>
        </authorList>
    </citation>
    <scope>NUCLEOTIDE SEQUENCE [LARGE SCALE GENOMIC DNA]</scope>
    <source>
        <strain evidence="1 2">93-210</strain>
    </source>
</reference>
<sequence length="521" mass="59080">MAAAPLPPCSILRLPSTTSGSVPPMSNSSLECLNNPRSILDFPAEILTIIAIELVMNQPSQRYRALKTNQLGNLLRLEARKSNLIEFKELLNFGLTCKHLHSICQRIYQKQVVLTLPSTKHTSSQLSQQWRRDQRERAHSPSGHPYTRTIETHDSVARGWSGAHNVHWLFISNQASYEPKYSAMFAGLISSTARLARSFLNLRFLCLSRLNNETILLCLERGVGKSLQALSITLSEVEDSESSLRGLANRIMRLRTISHLEAIQVNDIEPTWVGLINQVDNLKEISLHITNFTPKIVQLLDSQASLQKLEIFGGVRDTRLGPSFFQLLHQKFPKIEVLKCGLHSVGKHNDYHGEVSHYATALARFSYLRQFVFNHFNSPQLLEYFDGSSATESVFQKFRSYSEPYLHESQSLQELISIDFLDRNSMSGISAQKTHSGSDNRRITTNSCTKSDRADSNGVLKVLRLDEYPCGLMLKTSHEPISRSADKNPERSGRPSIRMRKIHDVRDTIMVSFEHRWAKID</sequence>
<organism evidence="1 2">
    <name type="scientific">Puccinia striiformis f. sp. tritici</name>
    <dbReference type="NCBI Taxonomy" id="168172"/>
    <lineage>
        <taxon>Eukaryota</taxon>
        <taxon>Fungi</taxon>
        <taxon>Dikarya</taxon>
        <taxon>Basidiomycota</taxon>
        <taxon>Pucciniomycotina</taxon>
        <taxon>Pucciniomycetes</taxon>
        <taxon>Pucciniales</taxon>
        <taxon>Pucciniaceae</taxon>
        <taxon>Puccinia</taxon>
    </lineage>
</organism>
<protein>
    <submittedName>
        <fullName evidence="1">Uncharacterized protein</fullName>
    </submittedName>
</protein>
<name>A0ACC0E318_9BASI</name>
<evidence type="ECO:0000313" key="1">
    <source>
        <dbReference type="EMBL" id="KAI7944022.1"/>
    </source>
</evidence>
<reference evidence="2" key="2">
    <citation type="journal article" date="2018" name="Mol. Plant Microbe Interact.">
        <title>Genome sequence resources for the wheat stripe rust pathogen (Puccinia striiformis f. sp. tritici) and the barley stripe rust pathogen (Puccinia striiformis f. sp. hordei).</title>
        <authorList>
            <person name="Xia C."/>
            <person name="Wang M."/>
            <person name="Yin C."/>
            <person name="Cornejo O.E."/>
            <person name="Hulbert S.H."/>
            <person name="Chen X."/>
        </authorList>
    </citation>
    <scope>NUCLEOTIDE SEQUENCE [LARGE SCALE GENOMIC DNA]</scope>
    <source>
        <strain evidence="2">93-210</strain>
    </source>
</reference>
<proteinExistence type="predicted"/>
<gene>
    <name evidence="1" type="ORF">MJO28_011550</name>
</gene>
<evidence type="ECO:0000313" key="2">
    <source>
        <dbReference type="Proteomes" id="UP001060170"/>
    </source>
</evidence>
<accession>A0ACC0E318</accession>
<dbReference type="Proteomes" id="UP001060170">
    <property type="component" value="Chromosome 11"/>
</dbReference>